<organism evidence="2 3">
    <name type="scientific">Morganella morganii</name>
    <name type="common">Proteus morganii</name>
    <dbReference type="NCBI Taxonomy" id="582"/>
    <lineage>
        <taxon>Bacteria</taxon>
        <taxon>Pseudomonadati</taxon>
        <taxon>Pseudomonadota</taxon>
        <taxon>Gammaproteobacteria</taxon>
        <taxon>Enterobacterales</taxon>
        <taxon>Morganellaceae</taxon>
        <taxon>Morganella</taxon>
    </lineage>
</organism>
<evidence type="ECO:0000313" key="2">
    <source>
        <dbReference type="EMBL" id="MBE8612953.1"/>
    </source>
</evidence>
<gene>
    <name evidence="2" type="ORF">CYG68_11055</name>
</gene>
<dbReference type="EMBL" id="PKLF01000009">
    <property type="protein sequence ID" value="MBE8612953.1"/>
    <property type="molecule type" value="Genomic_DNA"/>
</dbReference>
<dbReference type="SUPFAM" id="SSF103247">
    <property type="entry name" value="TT1751-like"/>
    <property type="match status" value="1"/>
</dbReference>
<dbReference type="Gene3D" id="3.30.310.70">
    <property type="entry name" value="TT1751-like domain"/>
    <property type="match status" value="1"/>
</dbReference>
<feature type="domain" description="DUF302" evidence="1">
    <location>
        <begin position="32"/>
        <end position="91"/>
    </location>
</feature>
<evidence type="ECO:0000259" key="1">
    <source>
        <dbReference type="Pfam" id="PF03625"/>
    </source>
</evidence>
<comment type="caution">
    <text evidence="2">The sequence shown here is derived from an EMBL/GenBank/DDBJ whole genome shotgun (WGS) entry which is preliminary data.</text>
</comment>
<dbReference type="PANTHER" id="PTHR38342:SF2">
    <property type="entry name" value="INNER MEMBRANE OR EXPORTED"/>
    <property type="match status" value="1"/>
</dbReference>
<dbReference type="Pfam" id="PF03625">
    <property type="entry name" value="DUF302"/>
    <property type="match status" value="1"/>
</dbReference>
<evidence type="ECO:0000313" key="3">
    <source>
        <dbReference type="Proteomes" id="UP000650477"/>
    </source>
</evidence>
<dbReference type="InterPro" id="IPR005180">
    <property type="entry name" value="DUF302"/>
</dbReference>
<name>A0A8I0Q583_MORMO</name>
<dbReference type="PANTHER" id="PTHR38342">
    <property type="entry name" value="SLR5037 PROTEIN"/>
    <property type="match status" value="1"/>
</dbReference>
<dbReference type="Proteomes" id="UP000650477">
    <property type="component" value="Unassembled WGS sequence"/>
</dbReference>
<sequence>MIKYESQYNYAQTRENLVNAVKEHQLVLFGEFDHAKAAENVNLRMPPTTVLVFGNPSVGTPLMLNQPDLALDLPFHVLIREQSGEKVIVAYKPASSLLQGGLDEASVQKLEKLEKLVRKVIDE</sequence>
<dbReference type="CDD" id="cd14797">
    <property type="entry name" value="DUF302"/>
    <property type="match status" value="1"/>
</dbReference>
<reference evidence="2" key="1">
    <citation type="submission" date="2017-12" db="EMBL/GenBank/DDBJ databases">
        <title>Genome sequencing and analysis.</title>
        <authorList>
            <person name="Huang Y.-T."/>
        </authorList>
    </citation>
    <scope>NUCLEOTIDE SEQUENCE</scope>
    <source>
        <strain evidence="2">VGH116</strain>
    </source>
</reference>
<dbReference type="InterPro" id="IPR035923">
    <property type="entry name" value="TT1751-like_sf"/>
</dbReference>
<accession>A0A8I0Q583</accession>
<proteinExistence type="predicted"/>
<dbReference type="AlphaFoldDB" id="A0A8I0Q583"/>
<protein>
    <recommendedName>
        <fullName evidence="1">DUF302 domain-containing protein</fullName>
    </recommendedName>
</protein>